<keyword evidence="1" id="KW-1133">Transmembrane helix</keyword>
<reference evidence="3" key="1">
    <citation type="submission" date="2016-06" db="EMBL/GenBank/DDBJ databases">
        <authorList>
            <person name="Xu Y."/>
            <person name="Nagy A."/>
            <person name="Yan X."/>
            <person name="Kim S.W."/>
            <person name="Haley B."/>
            <person name="Liu N.T."/>
            <person name="Nou X."/>
        </authorList>
    </citation>
    <scope>NUCLEOTIDE SEQUENCE [LARGE SCALE GENOMIC DNA]</scope>
    <source>
        <strain evidence="3">ATCC 49129</strain>
    </source>
</reference>
<dbReference type="EMBL" id="CP016022">
    <property type="protein sequence ID" value="ANJ71586.1"/>
    <property type="molecule type" value="Genomic_DNA"/>
</dbReference>
<proteinExistence type="predicted"/>
<gene>
    <name evidence="2" type="ORF">A9Y76_03425</name>
</gene>
<protein>
    <submittedName>
        <fullName evidence="2">Uncharacterized protein</fullName>
    </submittedName>
</protein>
<keyword evidence="1" id="KW-0472">Membrane</keyword>
<organism evidence="2 3">
    <name type="scientific">Ralstonia insidiosa</name>
    <dbReference type="NCBI Taxonomy" id="190721"/>
    <lineage>
        <taxon>Bacteria</taxon>
        <taxon>Pseudomonadati</taxon>
        <taxon>Pseudomonadota</taxon>
        <taxon>Betaproteobacteria</taxon>
        <taxon>Burkholderiales</taxon>
        <taxon>Burkholderiaceae</taxon>
        <taxon>Ralstonia</taxon>
    </lineage>
</organism>
<sequence>MITAEVSAYSRESAEATLNEALKIFAVPHQKLFDQTIKDLQGNLAIAQSKLTGTQNDYARIGDALKLAVTSGATTPSARDILASNTATLINAQLLTLQQQVGAYQDALTPLRTYPTAALGPTYVPKQSSTPSTTVFIVSGAVVGLMFAAGLTLLKNSARAA</sequence>
<dbReference type="Proteomes" id="UP000078572">
    <property type="component" value="Chromosome 1"/>
</dbReference>
<accession>A0A191ZU14</accession>
<feature type="transmembrane region" description="Helical" evidence="1">
    <location>
        <begin position="135"/>
        <end position="154"/>
    </location>
</feature>
<name>A0A191ZU14_9RALS</name>
<dbReference type="AlphaFoldDB" id="A0A191ZU14"/>
<keyword evidence="3" id="KW-1185">Reference proteome</keyword>
<evidence type="ECO:0000313" key="3">
    <source>
        <dbReference type="Proteomes" id="UP000078572"/>
    </source>
</evidence>
<evidence type="ECO:0000256" key="1">
    <source>
        <dbReference type="SAM" id="Phobius"/>
    </source>
</evidence>
<dbReference type="RefSeq" id="WP_064802004.1">
    <property type="nucleotide sequence ID" value="NZ_JAKOAY010000001.1"/>
</dbReference>
<evidence type="ECO:0000313" key="2">
    <source>
        <dbReference type="EMBL" id="ANJ71586.1"/>
    </source>
</evidence>
<keyword evidence="1" id="KW-0812">Transmembrane</keyword>